<dbReference type="OrthoDB" id="6916224at2759"/>
<name>A0A8S3WP09_PARAO</name>
<evidence type="ECO:0000256" key="1">
    <source>
        <dbReference type="SAM" id="MobiDB-lite"/>
    </source>
</evidence>
<accession>A0A8S3WP09</accession>
<reference evidence="2" key="1">
    <citation type="submission" date="2021-04" db="EMBL/GenBank/DDBJ databases">
        <authorList>
            <person name="Tunstrom K."/>
        </authorList>
    </citation>
    <scope>NUCLEOTIDE SEQUENCE</scope>
</reference>
<feature type="region of interest" description="Disordered" evidence="1">
    <location>
        <begin position="68"/>
        <end position="89"/>
    </location>
</feature>
<protein>
    <submittedName>
        <fullName evidence="2">(apollo) hypothetical protein</fullName>
    </submittedName>
</protein>
<dbReference type="Proteomes" id="UP000691718">
    <property type="component" value="Unassembled WGS sequence"/>
</dbReference>
<keyword evidence="3" id="KW-1185">Reference proteome</keyword>
<evidence type="ECO:0000313" key="2">
    <source>
        <dbReference type="EMBL" id="CAG4973106.1"/>
    </source>
</evidence>
<organism evidence="2 3">
    <name type="scientific">Parnassius apollo</name>
    <name type="common">Apollo butterfly</name>
    <name type="synonym">Papilio apollo</name>
    <dbReference type="NCBI Taxonomy" id="110799"/>
    <lineage>
        <taxon>Eukaryota</taxon>
        <taxon>Metazoa</taxon>
        <taxon>Ecdysozoa</taxon>
        <taxon>Arthropoda</taxon>
        <taxon>Hexapoda</taxon>
        <taxon>Insecta</taxon>
        <taxon>Pterygota</taxon>
        <taxon>Neoptera</taxon>
        <taxon>Endopterygota</taxon>
        <taxon>Lepidoptera</taxon>
        <taxon>Glossata</taxon>
        <taxon>Ditrysia</taxon>
        <taxon>Papilionoidea</taxon>
        <taxon>Papilionidae</taxon>
        <taxon>Parnassiinae</taxon>
        <taxon>Parnassini</taxon>
        <taxon>Parnassius</taxon>
        <taxon>Parnassius</taxon>
    </lineage>
</organism>
<comment type="caution">
    <text evidence="2">The sequence shown here is derived from an EMBL/GenBank/DDBJ whole genome shotgun (WGS) entry which is preliminary data.</text>
</comment>
<dbReference type="AlphaFoldDB" id="A0A8S3WP09"/>
<proteinExistence type="predicted"/>
<sequence>MPTDSSDNLVEFMECLSQMAVIINKHLLTNMDSITARTLRKRSFEVLNGYRGLEEAIESILNEKDDPNVSYDIVATPPDPNILTNKEEGYEGEVRASDIVRENRTKLPTIICQGHEKEKSSRI</sequence>
<dbReference type="EMBL" id="CAJQZP010000631">
    <property type="protein sequence ID" value="CAG4973106.1"/>
    <property type="molecule type" value="Genomic_DNA"/>
</dbReference>
<evidence type="ECO:0000313" key="3">
    <source>
        <dbReference type="Proteomes" id="UP000691718"/>
    </source>
</evidence>
<gene>
    <name evidence="2" type="ORF">PAPOLLO_LOCUS8695</name>
</gene>